<reference evidence="2 3" key="1">
    <citation type="submission" date="2015-02" db="EMBL/GenBank/DDBJ databases">
        <title>Nostoc linckia genome annotation.</title>
        <authorList>
            <person name="Zhou Z."/>
        </authorList>
    </citation>
    <scope>NUCLEOTIDE SEQUENCE [LARGE SCALE GENOMIC DNA]</scope>
    <source>
        <strain evidence="3">z7</strain>
    </source>
</reference>
<organism evidence="2 3">
    <name type="scientific">Nostoc linckia z7</name>
    <dbReference type="NCBI Taxonomy" id="1628745"/>
    <lineage>
        <taxon>Bacteria</taxon>
        <taxon>Bacillati</taxon>
        <taxon>Cyanobacteriota</taxon>
        <taxon>Cyanophyceae</taxon>
        <taxon>Nostocales</taxon>
        <taxon>Nostocaceae</taxon>
        <taxon>Nostoc</taxon>
    </lineage>
</organism>
<keyword evidence="3" id="KW-1185">Reference proteome</keyword>
<accession>A0ABX4KRJ3</accession>
<proteinExistence type="predicted"/>
<feature type="transmembrane region" description="Helical" evidence="1">
    <location>
        <begin position="29"/>
        <end position="50"/>
    </location>
</feature>
<sequence length="61" mass="6551">MSPLRAGGEGIKGWGTMAVGIITNYADMISLSTIYVVIITSIKFIIFGMIQLTKTQVIIAC</sequence>
<gene>
    <name evidence="2" type="ORF">VF04_09080</name>
</gene>
<keyword evidence="1" id="KW-0472">Membrane</keyword>
<comment type="caution">
    <text evidence="2">The sequence shown here is derived from an EMBL/GenBank/DDBJ whole genome shotgun (WGS) entry which is preliminary data.</text>
</comment>
<dbReference type="EMBL" id="LAHC01000017">
    <property type="protein sequence ID" value="PHJ98666.1"/>
    <property type="molecule type" value="Genomic_DNA"/>
</dbReference>
<keyword evidence="1" id="KW-0812">Transmembrane</keyword>
<name>A0ABX4KRJ3_NOSLI</name>
<evidence type="ECO:0000256" key="1">
    <source>
        <dbReference type="SAM" id="Phobius"/>
    </source>
</evidence>
<keyword evidence="1" id="KW-1133">Transmembrane helix</keyword>
<evidence type="ECO:0000313" key="2">
    <source>
        <dbReference type="EMBL" id="PHJ98666.1"/>
    </source>
</evidence>
<evidence type="ECO:0000313" key="3">
    <source>
        <dbReference type="Proteomes" id="UP000222523"/>
    </source>
</evidence>
<dbReference type="Proteomes" id="UP000222523">
    <property type="component" value="Unassembled WGS sequence"/>
</dbReference>
<protein>
    <submittedName>
        <fullName evidence="2">Uncharacterized protein</fullName>
    </submittedName>
</protein>